<dbReference type="PANTHER" id="PTHR10492:SF96">
    <property type="entry name" value="ATP-DEPENDENT DNA HELICASE"/>
    <property type="match status" value="1"/>
</dbReference>
<keyword evidence="2" id="KW-0347">Helicase</keyword>
<feature type="region of interest" description="Disordered" evidence="1">
    <location>
        <begin position="195"/>
        <end position="215"/>
    </location>
</feature>
<organism evidence="2">
    <name type="scientific">Tanacetum cinerariifolium</name>
    <name type="common">Dalmatian daisy</name>
    <name type="synonym">Chrysanthemum cinerariifolium</name>
    <dbReference type="NCBI Taxonomy" id="118510"/>
    <lineage>
        <taxon>Eukaryota</taxon>
        <taxon>Viridiplantae</taxon>
        <taxon>Streptophyta</taxon>
        <taxon>Embryophyta</taxon>
        <taxon>Tracheophyta</taxon>
        <taxon>Spermatophyta</taxon>
        <taxon>Magnoliopsida</taxon>
        <taxon>eudicotyledons</taxon>
        <taxon>Gunneridae</taxon>
        <taxon>Pentapetalae</taxon>
        <taxon>asterids</taxon>
        <taxon>campanulids</taxon>
        <taxon>Asterales</taxon>
        <taxon>Asteraceae</taxon>
        <taxon>Asteroideae</taxon>
        <taxon>Anthemideae</taxon>
        <taxon>Anthemidinae</taxon>
        <taxon>Tanacetum</taxon>
    </lineage>
</organism>
<proteinExistence type="predicted"/>
<dbReference type="AlphaFoldDB" id="A0A6L2J796"/>
<evidence type="ECO:0000313" key="2">
    <source>
        <dbReference type="EMBL" id="GEU32878.1"/>
    </source>
</evidence>
<dbReference type="PANTHER" id="PTHR10492">
    <property type="match status" value="1"/>
</dbReference>
<dbReference type="Gene3D" id="2.40.50.140">
    <property type="entry name" value="Nucleic acid-binding proteins"/>
    <property type="match status" value="1"/>
</dbReference>
<keyword evidence="2" id="KW-0378">Hydrolase</keyword>
<accession>A0A6L2J796</accession>
<keyword evidence="2" id="KW-0547">Nucleotide-binding</keyword>
<gene>
    <name evidence="2" type="ORF">Tci_004856</name>
</gene>
<feature type="compositionally biased region" description="Pro residues" evidence="1">
    <location>
        <begin position="675"/>
        <end position="687"/>
    </location>
</feature>
<sequence>MGEPGIVGTRGSCSGQVGEGNINQAGLCSAANVVDNVNPTFDVQGFCRMVDTEISGTSLNETRKRSRDTMTTCGNVDGSGCSSSRRQRMSIDYDNPYLTATEADFVLAGGHWKLFSCHVGEGSQPFVVSDSQLGCLTAGVVNGGQAGNINQAATDTDFVLAGGPLPNTRNSSHVHVSGENNPIHESVVSSYTNRKRNGDVTSRTRAPDVGSSFSSTRRCMSSGHYSLNASTSIDDPVFPVDSSNVHVNGSGYSLEHVNPILANEIMPSFPPVGVINSVAIVSVCGFLVSRQECRFNDLHDMIRKRHLHVAMEVQSFLEHRVRSSLKEHLDALNSILMDLKNVEVKIEDEDAALVLLVSLPHVGNGNIGTPDDSDPDNIYWIDIPSEYFIPNDDNEITNLIDFIYDDDTLHHPSVRKFQEKAIICPKNEMADVINTKILSLLTTTTRTYLSYDEATPHGHDGGEVELLYPKEYLNSLSFAGLPPPSGNVIGLTLWHDMALNFNLREYEAMEKPVVIAVSSCWVRQFNGLQLFGTSATHYYLNPNIPETCHIKEQCQQATNTAPILNIDNQRYEDLEQEKNRNRFPLATLLEVDPQNYQVIPEDPIPTCKDHGPQPTPVYRGRVRTISVTCFSDQANSLTKDYNEVLAELPDKNAYRLPPNLKSLEDRVFKETILPLPTPPVQHVPPEPTLTEQPEPIPLAKPLSHALSTTASNEFNPQQDVVGPSQQSPTKSTDLHLRKNKLEENPTDMEPFVA</sequence>
<dbReference type="SUPFAM" id="SSF50249">
    <property type="entry name" value="Nucleic acid-binding proteins"/>
    <property type="match status" value="1"/>
</dbReference>
<dbReference type="InterPro" id="IPR012340">
    <property type="entry name" value="NA-bd_OB-fold"/>
</dbReference>
<dbReference type="EMBL" id="BKCJ010000403">
    <property type="protein sequence ID" value="GEU32878.1"/>
    <property type="molecule type" value="Genomic_DNA"/>
</dbReference>
<comment type="caution">
    <text evidence="2">The sequence shown here is derived from an EMBL/GenBank/DDBJ whole genome shotgun (WGS) entry which is preliminary data.</text>
</comment>
<protein>
    <submittedName>
        <fullName evidence="2">DNA helicase</fullName>
    </submittedName>
</protein>
<evidence type="ECO:0000256" key="1">
    <source>
        <dbReference type="SAM" id="MobiDB-lite"/>
    </source>
</evidence>
<feature type="region of interest" description="Disordered" evidence="1">
    <location>
        <begin position="675"/>
        <end position="753"/>
    </location>
</feature>
<feature type="compositionally biased region" description="Basic and acidic residues" evidence="1">
    <location>
        <begin position="732"/>
        <end position="743"/>
    </location>
</feature>
<keyword evidence="2" id="KW-0067">ATP-binding</keyword>
<dbReference type="GO" id="GO:0004386">
    <property type="term" value="F:helicase activity"/>
    <property type="evidence" value="ECO:0007669"/>
    <property type="project" value="UniProtKB-KW"/>
</dbReference>
<reference evidence="2" key="1">
    <citation type="journal article" date="2019" name="Sci. Rep.">
        <title>Draft genome of Tanacetum cinerariifolium, the natural source of mosquito coil.</title>
        <authorList>
            <person name="Yamashiro T."/>
            <person name="Shiraishi A."/>
            <person name="Satake H."/>
            <person name="Nakayama K."/>
        </authorList>
    </citation>
    <scope>NUCLEOTIDE SEQUENCE</scope>
</reference>
<feature type="compositionally biased region" description="Polar residues" evidence="1">
    <location>
        <begin position="705"/>
        <end position="731"/>
    </location>
</feature>
<name>A0A6L2J796_TANCI</name>